<dbReference type="VEuPathDB" id="FungiDB:BDBG_16059"/>
<dbReference type="Gene3D" id="3.30.70.100">
    <property type="match status" value="1"/>
</dbReference>
<name>A0A179U6K2_BLAGS</name>
<dbReference type="RefSeq" id="XP_031575647.1">
    <property type="nucleotide sequence ID" value="XM_031724088.1"/>
</dbReference>
<dbReference type="GO" id="GO:0048038">
    <property type="term" value="F:quinone binding"/>
    <property type="evidence" value="ECO:0007669"/>
    <property type="project" value="InterPro"/>
</dbReference>
<dbReference type="InterPro" id="IPR036460">
    <property type="entry name" value="Cu_amine_oxidase_C_sf"/>
</dbReference>
<evidence type="ECO:0000313" key="13">
    <source>
        <dbReference type="EMBL" id="OAT03450.1"/>
    </source>
</evidence>
<sequence>MLLPHPLEQLRATEIHCARDVIFKVNPGVLIQFRSIFLEEPAKASLTSFLAAEHGGTLTSSTPRPPRLANVYYDTIHSDKTHKYFEAVVDLDLKEEVSRQAFDSSMQPSFTLEEFYSFNEACMTSPLFQEAVSKFKLPEGFVLEIDPWPYGGLDHGEPDIRYMQGLCFAKDTRNGNPNSNHYGYPIPLIPVMDFHKREVIRVDKLATGGTGDGLACDTTPTNVLDHTRPSEYVPELLDVKLRTDLKPLNVLQPEGPSFQVSNGSLVEWQKWRFRVGFNPREGATIHDIHYDGRSVLYRLSFSEMTVPYGDPRPPFHRKQAFDFGDGGAGRSANNLALGCDCLGVIQYLDGFNIDASGQPSVAKNVVCVHEQDNGIGWKHTNFRTDRAVVTRYRELVVQFIITLANYEYIFAYKFDQAGGITVETRATGIVSVINIDHGKTSPWGNVVSPGALAQNHQHIFCLRIDPAINGYRNTIFREESLPMPMDIHTNPFGNGYQVVTQPVATSGGFDASPSTNLTIKMSNTNVLNPISGRPVSYKFTPPATQLLLADPRSTVAQRAQFAKHHVWVTRHRDGEFFAGGKFTNQSRTERGGVGDAAARNENTLDTDVVIWSVFGLSHNPRVEDWPVMPIEKMEVHLRPADFFDRNPALDVPGTKNPTSVLVDGKTDDCCAAGGKVQRAPESHRQSSQDIPVKDILFKLKPGVTAAQIDEFKKACKAMVGQVPGLREIHNNPPLAMTASRAKGYDMGLLAILEKPDDISVYAGHPSHLEVQKLREEICDDALAYDMEF</sequence>
<dbReference type="PANTHER" id="PTHR10638">
    <property type="entry name" value="COPPER AMINE OXIDASE"/>
    <property type="match status" value="1"/>
</dbReference>
<evidence type="ECO:0000256" key="1">
    <source>
        <dbReference type="ARBA" id="ARBA00001935"/>
    </source>
</evidence>
<dbReference type="SUPFAM" id="SSF54416">
    <property type="entry name" value="Amine oxidase N-terminal region"/>
    <property type="match status" value="2"/>
</dbReference>
<comment type="similarity">
    <text evidence="2 11">Belongs to the copper/topaquinone oxidase family.</text>
</comment>
<evidence type="ECO:0000256" key="3">
    <source>
        <dbReference type="ARBA" id="ARBA00011738"/>
    </source>
</evidence>
<evidence type="ECO:0000256" key="5">
    <source>
        <dbReference type="ARBA" id="ARBA00022772"/>
    </source>
</evidence>
<dbReference type="Proteomes" id="UP000002038">
    <property type="component" value="Unassembled WGS sequence"/>
</dbReference>
<feature type="modified residue" description="2',4',5'-topaquinone" evidence="10">
    <location>
        <position position="406"/>
    </location>
</feature>
<dbReference type="STRING" id="559298.A0A179U6K2"/>
<protein>
    <recommendedName>
        <fullName evidence="11">Amine oxidase</fullName>
        <ecNumber evidence="11">1.4.3.-</ecNumber>
    </recommendedName>
</protein>
<dbReference type="Gene3D" id="3.10.450.40">
    <property type="match status" value="2"/>
</dbReference>
<dbReference type="AlphaFoldDB" id="A0A179U6K2"/>
<feature type="active site" description="Schiff-base intermediate with substrate; via topaquinone" evidence="9">
    <location>
        <position position="406"/>
    </location>
</feature>
<dbReference type="EMBL" id="GG657448">
    <property type="protein sequence ID" value="OAT03450.1"/>
    <property type="molecule type" value="Genomic_DNA"/>
</dbReference>
<dbReference type="Gene3D" id="2.70.98.20">
    <property type="entry name" value="Copper amine oxidase, catalytic domain"/>
    <property type="match status" value="1"/>
</dbReference>
<dbReference type="PROSITE" id="PS01164">
    <property type="entry name" value="COPPER_AMINE_OXID_1"/>
    <property type="match status" value="1"/>
</dbReference>
<keyword evidence="5 9" id="KW-0801">TPQ</keyword>
<evidence type="ECO:0000256" key="4">
    <source>
        <dbReference type="ARBA" id="ARBA00022723"/>
    </source>
</evidence>
<dbReference type="GO" id="GO:0009308">
    <property type="term" value="P:amine metabolic process"/>
    <property type="evidence" value="ECO:0007669"/>
    <property type="project" value="UniProtKB-UniRule"/>
</dbReference>
<dbReference type="Pfam" id="PF07876">
    <property type="entry name" value="Dabb"/>
    <property type="match status" value="1"/>
</dbReference>
<keyword evidence="4 11" id="KW-0479">Metal-binding</keyword>
<proteinExistence type="inferred from homology"/>
<dbReference type="GO" id="GO:0005507">
    <property type="term" value="F:copper ion binding"/>
    <property type="evidence" value="ECO:0007669"/>
    <property type="project" value="InterPro"/>
</dbReference>
<evidence type="ECO:0000259" key="12">
    <source>
        <dbReference type="PROSITE" id="PS51502"/>
    </source>
</evidence>
<dbReference type="InterPro" id="IPR015798">
    <property type="entry name" value="Cu_amine_oxidase_C"/>
</dbReference>
<dbReference type="EC" id="1.4.3.-" evidence="11"/>
<evidence type="ECO:0000256" key="2">
    <source>
        <dbReference type="ARBA" id="ARBA00007983"/>
    </source>
</evidence>
<evidence type="ECO:0000313" key="14">
    <source>
        <dbReference type="Proteomes" id="UP000002038"/>
    </source>
</evidence>
<dbReference type="InterPro" id="IPR016182">
    <property type="entry name" value="Cu_amine_oxidase_N-reg"/>
</dbReference>
<keyword evidence="6 11" id="KW-0560">Oxidoreductase</keyword>
<feature type="active site" description="Proton acceptor" evidence="9">
    <location>
        <position position="322"/>
    </location>
</feature>
<dbReference type="InterPro" id="IPR049948">
    <property type="entry name" value="Cu_Am_ox_TPQ-bd"/>
</dbReference>
<dbReference type="InterPro" id="IPR013097">
    <property type="entry name" value="Dabb"/>
</dbReference>
<dbReference type="InterPro" id="IPR011008">
    <property type="entry name" value="Dimeric_a/b-barrel"/>
</dbReference>
<comment type="subunit">
    <text evidence="3">Homodimer.</text>
</comment>
<comment type="cofactor">
    <cofactor evidence="11">
        <name>Cu cation</name>
        <dbReference type="ChEBI" id="CHEBI:23378"/>
    </cofactor>
    <text evidence="11">Contains 1 topaquinone per subunit.</text>
</comment>
<dbReference type="PROSITE" id="PS51502">
    <property type="entry name" value="S_R_A_B_BARREL"/>
    <property type="match status" value="1"/>
</dbReference>
<evidence type="ECO:0000256" key="9">
    <source>
        <dbReference type="PIRSR" id="PIRSR600269-50"/>
    </source>
</evidence>
<dbReference type="SUPFAM" id="SSF49998">
    <property type="entry name" value="Amine oxidase catalytic domain"/>
    <property type="match status" value="1"/>
</dbReference>
<accession>A0A179U6K2</accession>
<evidence type="ECO:0000256" key="8">
    <source>
        <dbReference type="ARBA" id="ARBA00023157"/>
    </source>
</evidence>
<dbReference type="KEGG" id="bgh:BDBG_16059"/>
<dbReference type="FunFam" id="2.70.98.20:FF:000001">
    <property type="entry name" value="Amine oxidase"/>
    <property type="match status" value="1"/>
</dbReference>
<evidence type="ECO:0000256" key="11">
    <source>
        <dbReference type="RuleBase" id="RU000672"/>
    </source>
</evidence>
<dbReference type="PANTHER" id="PTHR10638:SF91">
    <property type="entry name" value="AMINE OXIDASE"/>
    <property type="match status" value="1"/>
</dbReference>
<dbReference type="GO" id="GO:0008131">
    <property type="term" value="F:primary methylamine oxidase activity"/>
    <property type="evidence" value="ECO:0007669"/>
    <property type="project" value="InterPro"/>
</dbReference>
<comment type="cofactor">
    <cofactor evidence="1">
        <name>Cu cation</name>
        <dbReference type="ChEBI" id="CHEBI:23378"/>
    </cofactor>
</comment>
<gene>
    <name evidence="13" type="ORF">BDBG_16059</name>
</gene>
<evidence type="ECO:0000256" key="6">
    <source>
        <dbReference type="ARBA" id="ARBA00023002"/>
    </source>
</evidence>
<reference evidence="14" key="1">
    <citation type="journal article" date="2015" name="PLoS Genet.">
        <title>The dynamic genome and transcriptome of the human fungal pathogen Blastomyces and close relative Emmonsia.</title>
        <authorList>
            <person name="Munoz J.F."/>
            <person name="Gauthier G.M."/>
            <person name="Desjardins C.A."/>
            <person name="Gallo J.E."/>
            <person name="Holder J."/>
            <person name="Sullivan T.D."/>
            <person name="Marty A.J."/>
            <person name="Carmen J.C."/>
            <person name="Chen Z."/>
            <person name="Ding L."/>
            <person name="Gujja S."/>
            <person name="Magrini V."/>
            <person name="Misas E."/>
            <person name="Mitreva M."/>
            <person name="Priest M."/>
            <person name="Saif S."/>
            <person name="Whiston E.A."/>
            <person name="Young S."/>
            <person name="Zeng Q."/>
            <person name="Goldman W.E."/>
            <person name="Mardis E.R."/>
            <person name="Taylor J.W."/>
            <person name="McEwen J.G."/>
            <person name="Clay O.K."/>
            <person name="Klein B.S."/>
            <person name="Cuomo C.A."/>
        </authorList>
    </citation>
    <scope>NUCLEOTIDE SEQUENCE [LARGE SCALE GENOMIC DNA]</scope>
    <source>
        <strain evidence="14">SLH14081</strain>
    </source>
</reference>
<keyword evidence="14" id="KW-1185">Reference proteome</keyword>
<organism evidence="13 14">
    <name type="scientific">Blastomyces gilchristii (strain SLH14081)</name>
    <name type="common">Blastomyces dermatitidis</name>
    <dbReference type="NCBI Taxonomy" id="559298"/>
    <lineage>
        <taxon>Eukaryota</taxon>
        <taxon>Fungi</taxon>
        <taxon>Dikarya</taxon>
        <taxon>Ascomycota</taxon>
        <taxon>Pezizomycotina</taxon>
        <taxon>Eurotiomycetes</taxon>
        <taxon>Eurotiomycetidae</taxon>
        <taxon>Onygenales</taxon>
        <taxon>Ajellomycetaceae</taxon>
        <taxon>Blastomyces</taxon>
    </lineage>
</organism>
<dbReference type="Pfam" id="PF01179">
    <property type="entry name" value="Cu_amine_oxid"/>
    <property type="match status" value="1"/>
</dbReference>
<dbReference type="InterPro" id="IPR000269">
    <property type="entry name" value="Cu_amine_oxidase"/>
</dbReference>
<dbReference type="OrthoDB" id="5379943at2759"/>
<dbReference type="SUPFAM" id="SSF54909">
    <property type="entry name" value="Dimeric alpha+beta barrel"/>
    <property type="match status" value="1"/>
</dbReference>
<keyword evidence="8" id="KW-1015">Disulfide bond</keyword>
<evidence type="ECO:0000256" key="7">
    <source>
        <dbReference type="ARBA" id="ARBA00023008"/>
    </source>
</evidence>
<comment type="PTM">
    <text evidence="10 11">Topaquinone (TPQ) is generated by copper-dependent autoxidation of a specific tyrosyl residue.</text>
</comment>
<keyword evidence="7 11" id="KW-0186">Copper</keyword>
<dbReference type="GeneID" id="8507729"/>
<dbReference type="SMART" id="SM00886">
    <property type="entry name" value="Dabb"/>
    <property type="match status" value="1"/>
</dbReference>
<feature type="domain" description="Stress-response A/B barrel" evidence="12">
    <location>
        <begin position="691"/>
        <end position="786"/>
    </location>
</feature>
<evidence type="ECO:0000256" key="10">
    <source>
        <dbReference type="PIRSR" id="PIRSR600269-51"/>
    </source>
</evidence>